<feature type="compositionally biased region" description="Gly residues" evidence="1">
    <location>
        <begin position="230"/>
        <end position="241"/>
    </location>
</feature>
<evidence type="ECO:0000256" key="1">
    <source>
        <dbReference type="SAM" id="MobiDB-lite"/>
    </source>
</evidence>
<reference evidence="2" key="1">
    <citation type="submission" date="2020-05" db="EMBL/GenBank/DDBJ databases">
        <authorList>
            <person name="Chiriac C."/>
            <person name="Salcher M."/>
            <person name="Ghai R."/>
            <person name="Kavagutti S V."/>
        </authorList>
    </citation>
    <scope>NUCLEOTIDE SEQUENCE</scope>
</reference>
<dbReference type="Gene3D" id="2.40.50.230">
    <property type="entry name" value="Gp5 N-terminal domain"/>
    <property type="match status" value="1"/>
</dbReference>
<proteinExistence type="predicted"/>
<dbReference type="EMBL" id="LR798197">
    <property type="protein sequence ID" value="CAB5151706.1"/>
    <property type="molecule type" value="Genomic_DNA"/>
</dbReference>
<evidence type="ECO:0000313" key="2">
    <source>
        <dbReference type="EMBL" id="CAB5151706.1"/>
    </source>
</evidence>
<protein>
    <submittedName>
        <fullName evidence="2">Uncharacterized protein</fullName>
    </submittedName>
</protein>
<name>A0A6J7W530_9CAUD</name>
<gene>
    <name evidence="2" type="ORF">UFOVP148_58</name>
</gene>
<sequence length="241" mass="24336">MSQSTNPPVLSSHVASDAASEVGRMNYIIQAALSGLRTAMPVKVVKVTNSGGLSAIGKVDIQPLVSAVDGSGKAWPHGIIHNVPYMRIQGGANGIILDPAVGDVGIASVCDRDISTVKNTGKVSAPGSNRKNDMSDMVYLMTIIGAAPTQYVQFSSAGITVHSPTKVIVSAPNVEINADTECKITAPTITLNGAIAQTSGAAATFSGSMTVTGDVTASGTSVHTHKHGGVTTGGGQTGTPV</sequence>
<feature type="region of interest" description="Disordered" evidence="1">
    <location>
        <begin position="218"/>
        <end position="241"/>
    </location>
</feature>
<dbReference type="InterPro" id="IPR037026">
    <property type="entry name" value="Vgr_OB-fold_dom_sf"/>
</dbReference>
<accession>A0A6J7W530</accession>
<dbReference type="InterPro" id="IPR044033">
    <property type="entry name" value="GpV-like_apex"/>
</dbReference>
<organism evidence="2">
    <name type="scientific">uncultured Caudovirales phage</name>
    <dbReference type="NCBI Taxonomy" id="2100421"/>
    <lineage>
        <taxon>Viruses</taxon>
        <taxon>Duplodnaviria</taxon>
        <taxon>Heunggongvirae</taxon>
        <taxon>Uroviricota</taxon>
        <taxon>Caudoviricetes</taxon>
        <taxon>Peduoviridae</taxon>
        <taxon>Maltschvirus</taxon>
        <taxon>Maltschvirus maltsch</taxon>
    </lineage>
</organism>
<dbReference type="Pfam" id="PF18946">
    <property type="entry name" value="Apex"/>
    <property type="match status" value="1"/>
</dbReference>